<dbReference type="RefSeq" id="WP_120118556.1">
    <property type="nucleotide sequence ID" value="NZ_QYTW02000035.1"/>
</dbReference>
<proteinExistence type="predicted"/>
<accession>A0A429X1V0</accession>
<dbReference type="AlphaFoldDB" id="A0A429X1V0"/>
<reference evidence="2 3" key="1">
    <citation type="submission" date="2018-12" db="EMBL/GenBank/DDBJ databases">
        <authorList>
            <person name="Sun L."/>
            <person name="Chen Z."/>
        </authorList>
    </citation>
    <scope>NUCLEOTIDE SEQUENCE [LARGE SCALE GENOMIC DNA]</scope>
    <source>
        <strain evidence="2 3">LMG 29736</strain>
    </source>
</reference>
<feature type="transmembrane region" description="Helical" evidence="1">
    <location>
        <begin position="29"/>
        <end position="50"/>
    </location>
</feature>
<dbReference type="EMBL" id="QYTW02000035">
    <property type="protein sequence ID" value="RST57387.1"/>
    <property type="molecule type" value="Genomic_DNA"/>
</dbReference>
<gene>
    <name evidence="2" type="ORF">D5F11_023035</name>
</gene>
<evidence type="ECO:0000256" key="1">
    <source>
        <dbReference type="SAM" id="Phobius"/>
    </source>
</evidence>
<organism evidence="2 3">
    <name type="scientific">Siminovitchia terrae</name>
    <name type="common">Bacillus terrae</name>
    <dbReference type="NCBI Taxonomy" id="1914933"/>
    <lineage>
        <taxon>Bacteria</taxon>
        <taxon>Bacillati</taxon>
        <taxon>Bacillota</taxon>
        <taxon>Bacilli</taxon>
        <taxon>Bacillales</taxon>
        <taxon>Bacillaceae</taxon>
        <taxon>Siminovitchia</taxon>
    </lineage>
</organism>
<keyword evidence="1" id="KW-0472">Membrane</keyword>
<comment type="caution">
    <text evidence="2">The sequence shown here is derived from an EMBL/GenBank/DDBJ whole genome shotgun (WGS) entry which is preliminary data.</text>
</comment>
<evidence type="ECO:0000313" key="3">
    <source>
        <dbReference type="Proteomes" id="UP000287296"/>
    </source>
</evidence>
<dbReference type="Proteomes" id="UP000287296">
    <property type="component" value="Unassembled WGS sequence"/>
</dbReference>
<evidence type="ECO:0000313" key="2">
    <source>
        <dbReference type="EMBL" id="RST57387.1"/>
    </source>
</evidence>
<protein>
    <submittedName>
        <fullName evidence="2">Uncharacterized protein</fullName>
    </submittedName>
</protein>
<dbReference type="OrthoDB" id="2929667at2"/>
<name>A0A429X1V0_SIMTE</name>
<keyword evidence="1" id="KW-1133">Transmembrane helix</keyword>
<keyword evidence="1" id="KW-0812">Transmembrane</keyword>
<sequence>MKNKPYDSKDRYFENLRATAKSGDERGRYFLNIILVLFFLIIGGTVIFFVKMAQGPVDDMVDVYEKKTNIYMIEPVGKQREK</sequence>